<accession>S8A6T6</accession>
<gene>
    <name evidence="6" type="ORF">H072_9646</name>
</gene>
<evidence type="ECO:0000256" key="3">
    <source>
        <dbReference type="ARBA" id="ARBA00023128"/>
    </source>
</evidence>
<protein>
    <recommendedName>
        <fullName evidence="5">NADH:ubiquinone oxidoreductase intermediate-associated protein 30 domain-containing protein</fullName>
    </recommendedName>
</protein>
<evidence type="ECO:0000313" key="7">
    <source>
        <dbReference type="Proteomes" id="UP000015100"/>
    </source>
</evidence>
<dbReference type="InterPro" id="IPR008979">
    <property type="entry name" value="Galactose-bd-like_sf"/>
</dbReference>
<keyword evidence="7" id="KW-1185">Reference proteome</keyword>
<dbReference type="AlphaFoldDB" id="S8A6T6"/>
<dbReference type="Proteomes" id="UP000015100">
    <property type="component" value="Unassembled WGS sequence"/>
</dbReference>
<dbReference type="GO" id="GO:0006120">
    <property type="term" value="P:mitochondrial electron transport, NADH to ubiquinone"/>
    <property type="evidence" value="ECO:0007669"/>
    <property type="project" value="TreeGrafter"/>
</dbReference>
<proteinExistence type="inferred from homology"/>
<dbReference type="EMBL" id="AQGS01000823">
    <property type="protein sequence ID" value="EPS36816.1"/>
    <property type="molecule type" value="Genomic_DNA"/>
</dbReference>
<dbReference type="SUPFAM" id="SSF49785">
    <property type="entry name" value="Galactose-binding domain-like"/>
    <property type="match status" value="1"/>
</dbReference>
<reference evidence="7" key="2">
    <citation type="submission" date="2013-04" db="EMBL/GenBank/DDBJ databases">
        <title>Genomic mechanisms accounting for the adaptation to parasitism in nematode-trapping fungi.</title>
        <authorList>
            <person name="Ahren D.G."/>
        </authorList>
    </citation>
    <scope>NUCLEOTIDE SEQUENCE [LARGE SCALE GENOMIC DNA]</scope>
    <source>
        <strain evidence="7">CBS 200.50</strain>
    </source>
</reference>
<dbReference type="STRING" id="1284197.S8A6T6"/>
<feature type="domain" description="NADH:ubiquinone oxidoreductase intermediate-associated protein 30" evidence="5">
    <location>
        <begin position="49"/>
        <end position="249"/>
    </location>
</feature>
<keyword evidence="4" id="KW-0143">Chaperone</keyword>
<evidence type="ECO:0000259" key="5">
    <source>
        <dbReference type="Pfam" id="PF08547"/>
    </source>
</evidence>
<sequence>MFRPTLARFQQFSKDAGLLRRSLQYVQFEAKKIMSGGYLDPKFEDLYFFNAEDELNRNRIVLMSDAQDGGHTKADFAIVEEEDYKPVVPSPPISMENNTYKDYKPIIPKIYGLFHGNISTRLPNQKHRPDIELSGYAGFRTMGLAKTIFGSRFYDIEFYQFIALRVKSDGRTYMVNMQTDSVDQKDLHQHRLFTRKPGEWETVVLKNDGFVRTQNGGIVLDQPSMLVEKVKTIGISTVDRVEGPFKLAVHGIWATNTPPPDSVDATIVDGKEEYIDWEHGKHRGYQVW</sequence>
<keyword evidence="3" id="KW-0496">Mitochondrion</keyword>
<dbReference type="GO" id="GO:0010257">
    <property type="term" value="P:NADH dehydrogenase complex assembly"/>
    <property type="evidence" value="ECO:0007669"/>
    <property type="project" value="TreeGrafter"/>
</dbReference>
<comment type="caution">
    <text evidence="6">The sequence shown here is derived from an EMBL/GenBank/DDBJ whole genome shotgun (WGS) entry which is preliminary data.</text>
</comment>
<evidence type="ECO:0000256" key="4">
    <source>
        <dbReference type="ARBA" id="ARBA00023186"/>
    </source>
</evidence>
<name>S8A6T6_DACHA</name>
<comment type="subcellular location">
    <subcellularLocation>
        <location evidence="1">Mitochondrion</location>
    </subcellularLocation>
</comment>
<dbReference type="GO" id="GO:0005739">
    <property type="term" value="C:mitochondrion"/>
    <property type="evidence" value="ECO:0007669"/>
    <property type="project" value="UniProtKB-SubCell"/>
</dbReference>
<reference evidence="6 7" key="1">
    <citation type="journal article" date="2013" name="PLoS Genet.">
        <title>Genomic mechanisms accounting for the adaptation to parasitism in nematode-trapping fungi.</title>
        <authorList>
            <person name="Meerupati T."/>
            <person name="Andersson K.M."/>
            <person name="Friman E."/>
            <person name="Kumar D."/>
            <person name="Tunlid A."/>
            <person name="Ahren D."/>
        </authorList>
    </citation>
    <scope>NUCLEOTIDE SEQUENCE [LARGE SCALE GENOMIC DNA]</scope>
    <source>
        <strain evidence="6 7">CBS 200.50</strain>
    </source>
</reference>
<organism evidence="6 7">
    <name type="scientific">Dactylellina haptotyla (strain CBS 200.50)</name>
    <name type="common">Nematode-trapping fungus</name>
    <name type="synonym">Monacrosporium haptotylum</name>
    <dbReference type="NCBI Taxonomy" id="1284197"/>
    <lineage>
        <taxon>Eukaryota</taxon>
        <taxon>Fungi</taxon>
        <taxon>Dikarya</taxon>
        <taxon>Ascomycota</taxon>
        <taxon>Pezizomycotina</taxon>
        <taxon>Orbiliomycetes</taxon>
        <taxon>Orbiliales</taxon>
        <taxon>Orbiliaceae</taxon>
        <taxon>Dactylellina</taxon>
    </lineage>
</organism>
<dbReference type="PANTHER" id="PTHR13194">
    <property type="entry name" value="COMPLEX I INTERMEDIATE-ASSOCIATED PROTEIN 30"/>
    <property type="match status" value="1"/>
</dbReference>
<dbReference type="InterPro" id="IPR013857">
    <property type="entry name" value="NADH-UbQ_OxRdtase-assoc_prot30"/>
</dbReference>
<dbReference type="InterPro" id="IPR039131">
    <property type="entry name" value="NDUFAF1"/>
</dbReference>
<comment type="similarity">
    <text evidence="2">Belongs to the CIA30 family.</text>
</comment>
<dbReference type="OMA" id="EDLYFFN"/>
<dbReference type="PANTHER" id="PTHR13194:SF18">
    <property type="entry name" value="COMPLEX I INTERMEDIATE-ASSOCIATED PROTEIN 30, MITOCHONDRIAL"/>
    <property type="match status" value="1"/>
</dbReference>
<dbReference type="eggNOG" id="KOG2435">
    <property type="taxonomic scope" value="Eukaryota"/>
</dbReference>
<evidence type="ECO:0000313" key="6">
    <source>
        <dbReference type="EMBL" id="EPS36816.1"/>
    </source>
</evidence>
<evidence type="ECO:0000256" key="2">
    <source>
        <dbReference type="ARBA" id="ARBA00007884"/>
    </source>
</evidence>
<dbReference type="Pfam" id="PF08547">
    <property type="entry name" value="CIA30"/>
    <property type="match status" value="1"/>
</dbReference>
<dbReference type="HOGENOM" id="CLU_059028_1_2_1"/>
<dbReference type="GO" id="GO:0051082">
    <property type="term" value="F:unfolded protein binding"/>
    <property type="evidence" value="ECO:0007669"/>
    <property type="project" value="TreeGrafter"/>
</dbReference>
<dbReference type="OrthoDB" id="42561at2759"/>
<evidence type="ECO:0000256" key="1">
    <source>
        <dbReference type="ARBA" id="ARBA00004173"/>
    </source>
</evidence>